<evidence type="ECO:0000313" key="3">
    <source>
        <dbReference type="Proteomes" id="UP000231962"/>
    </source>
</evidence>
<gene>
    <name evidence="1" type="ORF">CH360_04675</name>
    <name evidence="2" type="ORF">CH373_07820</name>
</gene>
<name>A0A2M9ZPV6_9LEPT</name>
<dbReference type="EMBL" id="NPDZ01000003">
    <property type="protein sequence ID" value="PJZ74019.1"/>
    <property type="molecule type" value="Genomic_DNA"/>
</dbReference>
<sequence>MIHPLEDWHGIAEASSGARAGKWVGWRWVYTQLRRSGGSGVVIRKFDNSTMDVELVVSSAIVRMCFAYKPDRI</sequence>
<proteinExistence type="predicted"/>
<organism evidence="2 4">
    <name type="scientific">Leptospira perolatii</name>
    <dbReference type="NCBI Taxonomy" id="2023191"/>
    <lineage>
        <taxon>Bacteria</taxon>
        <taxon>Pseudomonadati</taxon>
        <taxon>Spirochaetota</taxon>
        <taxon>Spirochaetia</taxon>
        <taxon>Leptospirales</taxon>
        <taxon>Leptospiraceae</taxon>
        <taxon>Leptospira</taxon>
    </lineage>
</organism>
<dbReference type="EMBL" id="NPDY01000002">
    <property type="protein sequence ID" value="PJZ70810.1"/>
    <property type="molecule type" value="Genomic_DNA"/>
</dbReference>
<dbReference type="Proteomes" id="UP000231990">
    <property type="component" value="Unassembled WGS sequence"/>
</dbReference>
<evidence type="ECO:0000313" key="1">
    <source>
        <dbReference type="EMBL" id="PJZ70810.1"/>
    </source>
</evidence>
<evidence type="ECO:0000313" key="2">
    <source>
        <dbReference type="EMBL" id="PJZ74019.1"/>
    </source>
</evidence>
<protein>
    <submittedName>
        <fullName evidence="2">Uncharacterized protein</fullName>
    </submittedName>
</protein>
<keyword evidence="3" id="KW-1185">Reference proteome</keyword>
<dbReference type="AlphaFoldDB" id="A0A2M9ZPV6"/>
<accession>A0A2M9ZPV6</accession>
<comment type="caution">
    <text evidence="2">The sequence shown here is derived from an EMBL/GenBank/DDBJ whole genome shotgun (WGS) entry which is preliminary data.</text>
</comment>
<evidence type="ECO:0000313" key="4">
    <source>
        <dbReference type="Proteomes" id="UP000231990"/>
    </source>
</evidence>
<reference evidence="3 4" key="1">
    <citation type="submission" date="2017-07" db="EMBL/GenBank/DDBJ databases">
        <title>Leptospira spp. isolated from tropical soils.</title>
        <authorList>
            <person name="Thibeaux R."/>
            <person name="Iraola G."/>
            <person name="Ferres I."/>
            <person name="Bierque E."/>
            <person name="Girault D."/>
            <person name="Soupe-Gilbert M.-E."/>
            <person name="Picardeau M."/>
            <person name="Goarant C."/>
        </authorList>
    </citation>
    <scope>NUCLEOTIDE SEQUENCE [LARGE SCALE GENOMIC DNA]</scope>
    <source>
        <strain evidence="2 4">FH1-B-B1</strain>
        <strain evidence="1 3">FH1-B-C1</strain>
    </source>
</reference>
<dbReference type="Proteomes" id="UP000231962">
    <property type="component" value="Unassembled WGS sequence"/>
</dbReference>